<dbReference type="HAMAP" id="MF_01966">
    <property type="entry name" value="NADHX_epimerase"/>
    <property type="match status" value="1"/>
</dbReference>
<evidence type="ECO:0000256" key="12">
    <source>
        <dbReference type="ARBA" id="ARBA00023239"/>
    </source>
</evidence>
<evidence type="ECO:0000256" key="16">
    <source>
        <dbReference type="ARBA" id="ARBA00049209"/>
    </source>
</evidence>
<evidence type="ECO:0000256" key="18">
    <source>
        <dbReference type="HAMAP-Rule" id="MF_01966"/>
    </source>
</evidence>
<feature type="binding site" evidence="17">
    <location>
        <position position="433"/>
    </location>
    <ligand>
        <name>AMP</name>
        <dbReference type="ChEBI" id="CHEBI:456215"/>
    </ligand>
</feature>
<evidence type="ECO:0000256" key="4">
    <source>
        <dbReference type="ARBA" id="ARBA00009524"/>
    </source>
</evidence>
<dbReference type="HAMAP" id="MF_01965">
    <property type="entry name" value="NADHX_dehydratase"/>
    <property type="match status" value="1"/>
</dbReference>
<evidence type="ECO:0000259" key="21">
    <source>
        <dbReference type="PROSITE" id="PS51385"/>
    </source>
</evidence>
<evidence type="ECO:0000256" key="13">
    <source>
        <dbReference type="ARBA" id="ARBA00023268"/>
    </source>
</evidence>
<evidence type="ECO:0000256" key="9">
    <source>
        <dbReference type="ARBA" id="ARBA00022958"/>
    </source>
</evidence>
<keyword evidence="13" id="KW-0511">Multifunctional enzyme</keyword>
<evidence type="ECO:0000256" key="6">
    <source>
        <dbReference type="ARBA" id="ARBA00022741"/>
    </source>
</evidence>
<feature type="binding site" evidence="18">
    <location>
        <position position="138"/>
    </location>
    <ligand>
        <name>(6S)-NADPHX</name>
        <dbReference type="ChEBI" id="CHEBI:64076"/>
    </ligand>
</feature>
<dbReference type="RefSeq" id="WP_131280952.1">
    <property type="nucleotide sequence ID" value="NZ_JBHSLR010000009.1"/>
</dbReference>
<evidence type="ECO:0000256" key="15">
    <source>
        <dbReference type="ARBA" id="ARBA00048238"/>
    </source>
</evidence>
<dbReference type="Proteomes" id="UP000293036">
    <property type="component" value="Unassembled WGS sequence"/>
</dbReference>
<feature type="binding site" evidence="18">
    <location>
        <begin position="127"/>
        <end position="133"/>
    </location>
    <ligand>
        <name>(6S)-NADPHX</name>
        <dbReference type="ChEBI" id="CHEBI:64076"/>
    </ligand>
</feature>
<feature type="domain" description="YjeF N-terminal" evidence="21">
    <location>
        <begin position="10"/>
        <end position="219"/>
    </location>
</feature>
<comment type="catalytic activity">
    <reaction evidence="16 17 19">
        <text>(6S)-NADPHX + ADP = AMP + phosphate + NADPH + H(+)</text>
        <dbReference type="Rhea" id="RHEA:32235"/>
        <dbReference type="ChEBI" id="CHEBI:15378"/>
        <dbReference type="ChEBI" id="CHEBI:43474"/>
        <dbReference type="ChEBI" id="CHEBI:57783"/>
        <dbReference type="ChEBI" id="CHEBI:64076"/>
        <dbReference type="ChEBI" id="CHEBI:456215"/>
        <dbReference type="ChEBI" id="CHEBI:456216"/>
        <dbReference type="EC" id="4.2.1.136"/>
    </reaction>
</comment>
<dbReference type="SUPFAM" id="SSF64153">
    <property type="entry name" value="YjeF N-terminal domain-like"/>
    <property type="match status" value="1"/>
</dbReference>
<dbReference type="InterPro" id="IPR029056">
    <property type="entry name" value="Ribokinase-like"/>
</dbReference>
<comment type="similarity">
    <text evidence="18">Belongs to the NnrE/AIBP family.</text>
</comment>
<comment type="caution">
    <text evidence="22">The sequence shown here is derived from an EMBL/GenBank/DDBJ whole genome shotgun (WGS) entry which is preliminary data.</text>
</comment>
<feature type="binding site" evidence="18">
    <location>
        <position position="123"/>
    </location>
    <ligand>
        <name>K(+)</name>
        <dbReference type="ChEBI" id="CHEBI:29103"/>
    </ligand>
</feature>
<dbReference type="Gene3D" id="3.40.1190.20">
    <property type="match status" value="1"/>
</dbReference>
<proteinExistence type="inferred from homology"/>
<dbReference type="AlphaFoldDB" id="A0A4Q9V262"/>
<evidence type="ECO:0000256" key="8">
    <source>
        <dbReference type="ARBA" id="ARBA00022857"/>
    </source>
</evidence>
<dbReference type="GO" id="GO:0110051">
    <property type="term" value="P:metabolite repair"/>
    <property type="evidence" value="ECO:0007669"/>
    <property type="project" value="TreeGrafter"/>
</dbReference>
<keyword evidence="10 17" id="KW-0520">NAD</keyword>
<evidence type="ECO:0000256" key="10">
    <source>
        <dbReference type="ARBA" id="ARBA00023027"/>
    </source>
</evidence>
<dbReference type="InterPro" id="IPR036652">
    <property type="entry name" value="YjeF_N_dom_sf"/>
</dbReference>
<evidence type="ECO:0000256" key="17">
    <source>
        <dbReference type="HAMAP-Rule" id="MF_01965"/>
    </source>
</evidence>
<dbReference type="EC" id="4.2.1.136" evidence="19"/>
<dbReference type="PROSITE" id="PS51383">
    <property type="entry name" value="YJEF_C_3"/>
    <property type="match status" value="1"/>
</dbReference>
<comment type="function">
    <text evidence="18">Catalyzes the epimerization of the S- and R-forms of NAD(P)HX, a damaged form of NAD(P)H that is a result of enzymatic or heat-dependent hydration. This is a prerequisite for the S-specific NAD(P)H-hydrate dehydratase to allow the repair of both epimers of NAD(P)HX.</text>
</comment>
<comment type="catalytic activity">
    <reaction evidence="2 18 19">
        <text>(6R)-NADPHX = (6S)-NADPHX</text>
        <dbReference type="Rhea" id="RHEA:32227"/>
        <dbReference type="ChEBI" id="CHEBI:64076"/>
        <dbReference type="ChEBI" id="CHEBI:64077"/>
        <dbReference type="EC" id="5.1.99.6"/>
    </reaction>
</comment>
<evidence type="ECO:0000256" key="5">
    <source>
        <dbReference type="ARBA" id="ARBA00022723"/>
    </source>
</evidence>
<evidence type="ECO:0000256" key="1">
    <source>
        <dbReference type="ARBA" id="ARBA00000013"/>
    </source>
</evidence>
<evidence type="ECO:0000256" key="7">
    <source>
        <dbReference type="ARBA" id="ARBA00022840"/>
    </source>
</evidence>
<dbReference type="PANTHER" id="PTHR12592:SF0">
    <property type="entry name" value="ATP-DEPENDENT (S)-NAD(P)H-HYDRATE DEHYDRATASE"/>
    <property type="match status" value="1"/>
</dbReference>
<dbReference type="GO" id="GO:0005524">
    <property type="term" value="F:ATP binding"/>
    <property type="evidence" value="ECO:0007669"/>
    <property type="project" value="UniProtKB-UniRule"/>
</dbReference>
<comment type="function">
    <text evidence="14 19">Bifunctional enzyme that catalyzes the epimerization of the S- and R-forms of NAD(P)HX and the dehydration of the S-form of NAD(P)HX at the expense of ADP, which is converted to AMP. This allows the repair of both epimers of NAD(P)HX, a damaged form of NAD(P)H that is a result of enzymatic or heat-dependent hydration.</text>
</comment>
<keyword evidence="12 17" id="KW-0456">Lyase</keyword>
<comment type="catalytic activity">
    <reaction evidence="15 17 19">
        <text>(6S)-NADHX + ADP = AMP + phosphate + NADH + H(+)</text>
        <dbReference type="Rhea" id="RHEA:32223"/>
        <dbReference type="ChEBI" id="CHEBI:15378"/>
        <dbReference type="ChEBI" id="CHEBI:43474"/>
        <dbReference type="ChEBI" id="CHEBI:57945"/>
        <dbReference type="ChEBI" id="CHEBI:64074"/>
        <dbReference type="ChEBI" id="CHEBI:456215"/>
        <dbReference type="ChEBI" id="CHEBI:456216"/>
        <dbReference type="EC" id="4.2.1.136"/>
    </reaction>
</comment>
<evidence type="ECO:0000259" key="20">
    <source>
        <dbReference type="PROSITE" id="PS51383"/>
    </source>
</evidence>
<evidence type="ECO:0000313" key="22">
    <source>
        <dbReference type="EMBL" id="TBW22221.1"/>
    </source>
</evidence>
<comment type="catalytic activity">
    <reaction evidence="1 18 19">
        <text>(6R)-NADHX = (6S)-NADHX</text>
        <dbReference type="Rhea" id="RHEA:32215"/>
        <dbReference type="ChEBI" id="CHEBI:64074"/>
        <dbReference type="ChEBI" id="CHEBI:64075"/>
        <dbReference type="EC" id="5.1.99.6"/>
    </reaction>
</comment>
<dbReference type="SUPFAM" id="SSF53613">
    <property type="entry name" value="Ribokinase-like"/>
    <property type="match status" value="1"/>
</dbReference>
<dbReference type="Pfam" id="PF01256">
    <property type="entry name" value="Carb_kinase"/>
    <property type="match status" value="1"/>
</dbReference>
<dbReference type="InterPro" id="IPR004443">
    <property type="entry name" value="YjeF_N_dom"/>
</dbReference>
<feature type="binding site" evidence="17">
    <location>
        <position position="434"/>
    </location>
    <ligand>
        <name>(6S)-NADPHX</name>
        <dbReference type="ChEBI" id="CHEBI:64076"/>
    </ligand>
</feature>
<dbReference type="OrthoDB" id="9806925at2"/>
<evidence type="ECO:0000256" key="19">
    <source>
        <dbReference type="PIRNR" id="PIRNR017184"/>
    </source>
</evidence>
<evidence type="ECO:0000256" key="14">
    <source>
        <dbReference type="ARBA" id="ARBA00025153"/>
    </source>
</evidence>
<comment type="function">
    <text evidence="17">Catalyzes the dehydration of the S-form of NAD(P)HX at the expense of ADP, which is converted to AMP. Together with NAD(P)HX epimerase, which catalyzes the epimerization of the S- and R-forms, the enzyme allows the repair of both epimers of NAD(P)HX, a damaged form of NAD(P)H that is a result of enzymatic or heat-dependent hydration.</text>
</comment>
<dbReference type="GO" id="GO:0052855">
    <property type="term" value="F:ADP-dependent NAD(P)H-hydrate dehydratase activity"/>
    <property type="evidence" value="ECO:0007669"/>
    <property type="project" value="UniProtKB-UniRule"/>
</dbReference>
<dbReference type="EMBL" id="SJDT01000003">
    <property type="protein sequence ID" value="TBW22221.1"/>
    <property type="molecule type" value="Genomic_DNA"/>
</dbReference>
<accession>A0A4Q9V262</accession>
<dbReference type="PIRSF" id="PIRSF017184">
    <property type="entry name" value="Nnr"/>
    <property type="match status" value="1"/>
</dbReference>
<comment type="similarity">
    <text evidence="17">Belongs to the NnrD/CARKD family.</text>
</comment>
<dbReference type="InterPro" id="IPR000631">
    <property type="entry name" value="CARKD"/>
</dbReference>
<keyword evidence="11 18" id="KW-0413">Isomerase</keyword>
<keyword evidence="23" id="KW-1185">Reference proteome</keyword>
<evidence type="ECO:0000256" key="2">
    <source>
        <dbReference type="ARBA" id="ARBA00000909"/>
    </source>
</evidence>
<comment type="subunit">
    <text evidence="17">Homotetramer.</text>
</comment>
<comment type="similarity">
    <text evidence="4 19">In the C-terminal section; belongs to the NnrD/CARKD family.</text>
</comment>
<feature type="binding site" evidence="18">
    <location>
        <position position="61"/>
    </location>
    <ligand>
        <name>K(+)</name>
        <dbReference type="ChEBI" id="CHEBI:29103"/>
    </ligand>
</feature>
<protein>
    <recommendedName>
        <fullName evidence="19">Bifunctional NAD(P)H-hydrate repair enzyme</fullName>
    </recommendedName>
    <alternativeName>
        <fullName evidence="19">Nicotinamide nucleotide repair protein</fullName>
    </alternativeName>
    <domain>
        <recommendedName>
            <fullName evidence="19">ADP-dependent (S)-NAD(P)H-hydrate dehydratase</fullName>
            <ecNumber evidence="19">4.2.1.136</ecNumber>
        </recommendedName>
        <alternativeName>
            <fullName evidence="19">ADP-dependent NAD(P)HX dehydratase</fullName>
        </alternativeName>
    </domain>
    <domain>
        <recommendedName>
            <fullName evidence="19">NAD(P)H-hydrate epimerase</fullName>
            <ecNumber evidence="19">5.1.99.6</ecNumber>
        </recommendedName>
    </domain>
</protein>
<dbReference type="PROSITE" id="PS51385">
    <property type="entry name" value="YJEF_N"/>
    <property type="match status" value="1"/>
</dbReference>
<feature type="binding site" evidence="17">
    <location>
        <position position="313"/>
    </location>
    <ligand>
        <name>(6S)-NADPHX</name>
        <dbReference type="ChEBI" id="CHEBI:64076"/>
    </ligand>
</feature>
<evidence type="ECO:0000313" key="23">
    <source>
        <dbReference type="Proteomes" id="UP000293036"/>
    </source>
</evidence>
<dbReference type="Pfam" id="PF03853">
    <property type="entry name" value="YjeF_N"/>
    <property type="match status" value="1"/>
</dbReference>
<feature type="binding site" evidence="18">
    <location>
        <position position="162"/>
    </location>
    <ligand>
        <name>(6S)-NADPHX</name>
        <dbReference type="ChEBI" id="CHEBI:64076"/>
    </ligand>
</feature>
<reference evidence="22 23" key="1">
    <citation type="submission" date="2019-02" db="EMBL/GenBank/DDBJ databases">
        <title>Arcanobacterium bovis sp. nov., isolated from the milk of a cow with mastitis.</title>
        <authorList>
            <person name="Sammra O."/>
            <person name="Foster G."/>
            <person name="Hassan A."/>
            <person name="Alssahen M."/>
            <person name="Laemmler C."/>
            <person name="Borowiak M."/>
            <person name="Malorny B."/>
            <person name="Abdulmawjood A."/>
        </authorList>
    </citation>
    <scope>NUCLEOTIDE SEQUENCE [LARGE SCALE GENOMIC DNA]</scope>
    <source>
        <strain evidence="22 23">C605018/01/1</strain>
    </source>
</reference>
<feature type="binding site" evidence="17">
    <location>
        <position position="362"/>
    </location>
    <ligand>
        <name>(6S)-NADPHX</name>
        <dbReference type="ChEBI" id="CHEBI:64076"/>
    </ligand>
</feature>
<dbReference type="GO" id="GO:0052856">
    <property type="term" value="F:NAD(P)HX epimerase activity"/>
    <property type="evidence" value="ECO:0007669"/>
    <property type="project" value="UniProtKB-UniRule"/>
</dbReference>
<keyword evidence="7 17" id="KW-0067">ATP-binding</keyword>
<feature type="domain" description="YjeF C-terminal" evidence="20">
    <location>
        <begin position="231"/>
        <end position="550"/>
    </location>
</feature>
<dbReference type="InterPro" id="IPR017953">
    <property type="entry name" value="Carbohydrate_kinase_pred_CS"/>
</dbReference>
<keyword evidence="9 18" id="KW-0630">Potassium</keyword>
<feature type="binding site" evidence="17">
    <location>
        <begin position="404"/>
        <end position="408"/>
    </location>
    <ligand>
        <name>AMP</name>
        <dbReference type="ChEBI" id="CHEBI:456215"/>
    </ligand>
</feature>
<comment type="similarity">
    <text evidence="3 19">In the N-terminal section; belongs to the NnrE/AIBP family.</text>
</comment>
<dbReference type="CDD" id="cd01171">
    <property type="entry name" value="YXKO-related"/>
    <property type="match status" value="1"/>
</dbReference>
<keyword evidence="5 18" id="KW-0479">Metal-binding</keyword>
<keyword evidence="8 17" id="KW-0521">NADP</keyword>
<dbReference type="PROSITE" id="PS01050">
    <property type="entry name" value="YJEF_C_2"/>
    <property type="match status" value="1"/>
</dbReference>
<dbReference type="PANTHER" id="PTHR12592">
    <property type="entry name" value="ATP-DEPENDENT (S)-NAD(P)H-HYDRATE DEHYDRATASE FAMILY MEMBER"/>
    <property type="match status" value="1"/>
</dbReference>
<gene>
    <name evidence="18" type="primary">nnrE</name>
    <name evidence="17" type="synonym">nnrD</name>
    <name evidence="22" type="ORF">EZJ44_05215</name>
</gene>
<comment type="cofactor">
    <cofactor evidence="17">
        <name>Mg(2+)</name>
        <dbReference type="ChEBI" id="CHEBI:18420"/>
    </cofactor>
</comment>
<comment type="cofactor">
    <cofactor evidence="18 19">
        <name>K(+)</name>
        <dbReference type="ChEBI" id="CHEBI:29103"/>
    </cofactor>
    <text evidence="18 19">Binds 1 potassium ion per subunit.</text>
</comment>
<organism evidence="22 23">
    <name type="scientific">Arcanobacterium bovis</name>
    <dbReference type="NCBI Taxonomy" id="2529275"/>
    <lineage>
        <taxon>Bacteria</taxon>
        <taxon>Bacillati</taxon>
        <taxon>Actinomycetota</taxon>
        <taxon>Actinomycetes</taxon>
        <taxon>Actinomycetales</taxon>
        <taxon>Actinomycetaceae</taxon>
        <taxon>Arcanobacterium</taxon>
    </lineage>
</organism>
<keyword evidence="6 17" id="KW-0547">Nucleotide-binding</keyword>
<feature type="binding site" evidence="18">
    <location>
        <begin position="60"/>
        <end position="64"/>
    </location>
    <ligand>
        <name>(6S)-NADPHX</name>
        <dbReference type="ChEBI" id="CHEBI:64076"/>
    </ligand>
</feature>
<feature type="binding site" evidence="18">
    <location>
        <position position="165"/>
    </location>
    <ligand>
        <name>K(+)</name>
        <dbReference type="ChEBI" id="CHEBI:29103"/>
    </ligand>
</feature>
<evidence type="ECO:0000256" key="3">
    <source>
        <dbReference type="ARBA" id="ARBA00006001"/>
    </source>
</evidence>
<dbReference type="Gene3D" id="3.40.50.10260">
    <property type="entry name" value="YjeF N-terminal domain"/>
    <property type="match status" value="1"/>
</dbReference>
<dbReference type="InterPro" id="IPR030677">
    <property type="entry name" value="Nnr"/>
</dbReference>
<feature type="binding site" evidence="17">
    <location>
        <position position="266"/>
    </location>
    <ligand>
        <name>(6S)-NADPHX</name>
        <dbReference type="ChEBI" id="CHEBI:64076"/>
    </ligand>
</feature>
<sequence length="555" mass="58030">MEYAFDVQAVRTAEQELLNDSVPLMEQAAFALAQCTIRAIKARGFRLPGSSVLLLVGAGNNGGDALYAGVTLAGRGLKVTAVVGDRAHDDGVAAAQRAGVRIVRNPDETAMRKLARANGTWIDGILGIGTVGAVRDPYASWIRILSEEAGISPAKPLVVAVDVPSGVNADSGESPQCVLPADLVVTMGCLKPGLLEPPAAFLAGEVETISLGFESKLFGAHCEPARLRAVGDADVRDHWFVPVSSDHKYTRGVLGVFTGSVEYPGAALLSVGGARTLGLGMIRYLGEVRSVVPRYPEVVTVAGRVQALLLGSGVTQLDGVRELLDQVPAQLPLVVDAGGIDVLHSGTLSDDSQQHPTIITPHAGELAQLLTKAGEEVTRAQVEAKPRHFAQLAAGKFGVCVVLKGAITLVVTPDGDCFAQSGAPAWTGTAGAGDVLAGVIAGVVTMFQAQREKEYDDAAARCVLSHEDLALAAAIGVHLHLRAAQRAARTGTGGVGRGMGSGNEGSKYPPFWRGDARFVARRELHDERRLGIPITASDIIDSLPDVLDEILNYGR</sequence>
<name>A0A4Q9V262_9ACTO</name>
<dbReference type="GO" id="GO:0046496">
    <property type="term" value="P:nicotinamide nucleotide metabolic process"/>
    <property type="evidence" value="ECO:0007669"/>
    <property type="project" value="UniProtKB-UniRule"/>
</dbReference>
<dbReference type="GO" id="GO:0046872">
    <property type="term" value="F:metal ion binding"/>
    <property type="evidence" value="ECO:0007669"/>
    <property type="project" value="UniProtKB-UniRule"/>
</dbReference>
<dbReference type="EC" id="5.1.99.6" evidence="19"/>
<evidence type="ECO:0000256" key="11">
    <source>
        <dbReference type="ARBA" id="ARBA00023235"/>
    </source>
</evidence>